<dbReference type="RefSeq" id="WP_184393592.1">
    <property type="nucleotide sequence ID" value="NZ_BAAAJD010000189.1"/>
</dbReference>
<dbReference type="InterPro" id="IPR022764">
    <property type="entry name" value="Peptidase_S54_rhomboid_dom"/>
</dbReference>
<sequence length="311" mass="32445">MSAEDSGAESTGAPAVPTCYRHPDRETYVSCTRCDRNICPDCMREAAVGHQCPECVAEGNRGLRAPRTVFGGKAVSAPYATWTFLVLMVLGYIAQLVDDAVGGGMLTGALAMNPWRVIVQGDWYLLVTAAFLHGGVLHLAFNGFALYVVGRQLEAWLGHLRYTVLWLLSAVGGSVLSMAVAVVGAVAAPTPADIPVQLSVGASGAIFGLFGAVLLVGRRLRLDTRFILGLLAVNLLITFLVPGISWTAHIGGLATGLVLGAGFAYLPRREGASRTAAHVAVAVAWTAVLVAVAVASTVIGTDALMQQMTAA</sequence>
<evidence type="ECO:0000256" key="7">
    <source>
        <dbReference type="SAM" id="Phobius"/>
    </source>
</evidence>
<evidence type="ECO:0000256" key="4">
    <source>
        <dbReference type="ARBA" id="ARBA00022801"/>
    </source>
</evidence>
<dbReference type="InterPro" id="IPR050925">
    <property type="entry name" value="Rhomboid_protease_S54"/>
</dbReference>
<dbReference type="PANTHER" id="PTHR43731:SF14">
    <property type="entry name" value="PRESENILIN-ASSOCIATED RHOMBOID-LIKE PROTEIN, MITOCHONDRIAL"/>
    <property type="match status" value="1"/>
</dbReference>
<evidence type="ECO:0000256" key="6">
    <source>
        <dbReference type="ARBA" id="ARBA00023136"/>
    </source>
</evidence>
<feature type="transmembrane region" description="Helical" evidence="7">
    <location>
        <begin position="250"/>
        <end position="267"/>
    </location>
</feature>
<dbReference type="GO" id="GO:0006508">
    <property type="term" value="P:proteolysis"/>
    <property type="evidence" value="ECO:0007669"/>
    <property type="project" value="UniProtKB-KW"/>
</dbReference>
<proteinExistence type="inferred from homology"/>
<evidence type="ECO:0000256" key="3">
    <source>
        <dbReference type="ARBA" id="ARBA00022692"/>
    </source>
</evidence>
<evidence type="ECO:0000256" key="5">
    <source>
        <dbReference type="ARBA" id="ARBA00022989"/>
    </source>
</evidence>
<dbReference type="PANTHER" id="PTHR43731">
    <property type="entry name" value="RHOMBOID PROTEASE"/>
    <property type="match status" value="1"/>
</dbReference>
<evidence type="ECO:0000256" key="1">
    <source>
        <dbReference type="ARBA" id="ARBA00004141"/>
    </source>
</evidence>
<organism evidence="9 10">
    <name type="scientific">Nocardiopsis composta</name>
    <dbReference type="NCBI Taxonomy" id="157465"/>
    <lineage>
        <taxon>Bacteria</taxon>
        <taxon>Bacillati</taxon>
        <taxon>Actinomycetota</taxon>
        <taxon>Actinomycetes</taxon>
        <taxon>Streptosporangiales</taxon>
        <taxon>Nocardiopsidaceae</taxon>
        <taxon>Nocardiopsis</taxon>
    </lineage>
</organism>
<evidence type="ECO:0000313" key="9">
    <source>
        <dbReference type="EMBL" id="MBB5433653.1"/>
    </source>
</evidence>
<evidence type="ECO:0000256" key="2">
    <source>
        <dbReference type="ARBA" id="ARBA00009045"/>
    </source>
</evidence>
<feature type="transmembrane region" description="Helical" evidence="7">
    <location>
        <begin position="194"/>
        <end position="214"/>
    </location>
</feature>
<keyword evidence="10" id="KW-1185">Reference proteome</keyword>
<dbReference type="InterPro" id="IPR035952">
    <property type="entry name" value="Rhomboid-like_sf"/>
</dbReference>
<dbReference type="AlphaFoldDB" id="A0A7W8QPS1"/>
<keyword evidence="5 7" id="KW-1133">Transmembrane helix</keyword>
<dbReference type="Gene3D" id="1.20.1540.10">
    <property type="entry name" value="Rhomboid-like"/>
    <property type="match status" value="1"/>
</dbReference>
<keyword evidence="6 7" id="KW-0472">Membrane</keyword>
<comment type="similarity">
    <text evidence="2">Belongs to the peptidase S54 family.</text>
</comment>
<evidence type="ECO:0000313" key="10">
    <source>
        <dbReference type="Proteomes" id="UP000572635"/>
    </source>
</evidence>
<reference evidence="9 10" key="1">
    <citation type="submission" date="2020-08" db="EMBL/GenBank/DDBJ databases">
        <title>Sequencing the genomes of 1000 actinobacteria strains.</title>
        <authorList>
            <person name="Klenk H.-P."/>
        </authorList>
    </citation>
    <scope>NUCLEOTIDE SEQUENCE [LARGE SCALE GENOMIC DNA]</scope>
    <source>
        <strain evidence="9 10">DSM 44551</strain>
    </source>
</reference>
<evidence type="ECO:0000259" key="8">
    <source>
        <dbReference type="Pfam" id="PF01694"/>
    </source>
</evidence>
<dbReference type="GO" id="GO:0016020">
    <property type="term" value="C:membrane"/>
    <property type="evidence" value="ECO:0007669"/>
    <property type="project" value="UniProtKB-SubCell"/>
</dbReference>
<keyword evidence="9" id="KW-0645">Protease</keyword>
<dbReference type="EMBL" id="JACHDB010000001">
    <property type="protein sequence ID" value="MBB5433653.1"/>
    <property type="molecule type" value="Genomic_DNA"/>
</dbReference>
<keyword evidence="3 7" id="KW-0812">Transmembrane</keyword>
<dbReference type="Pfam" id="PF01694">
    <property type="entry name" value="Rhomboid"/>
    <property type="match status" value="1"/>
</dbReference>
<accession>A0A7W8QPS1</accession>
<dbReference type="GO" id="GO:0004252">
    <property type="term" value="F:serine-type endopeptidase activity"/>
    <property type="evidence" value="ECO:0007669"/>
    <property type="project" value="InterPro"/>
</dbReference>
<dbReference type="SUPFAM" id="SSF144091">
    <property type="entry name" value="Rhomboid-like"/>
    <property type="match status" value="1"/>
</dbReference>
<feature type="transmembrane region" description="Helical" evidence="7">
    <location>
        <begin position="77"/>
        <end position="97"/>
    </location>
</feature>
<feature type="transmembrane region" description="Helical" evidence="7">
    <location>
        <begin position="226"/>
        <end position="244"/>
    </location>
</feature>
<comment type="caution">
    <text evidence="9">The sequence shown here is derived from an EMBL/GenBank/DDBJ whole genome shotgun (WGS) entry which is preliminary data.</text>
</comment>
<protein>
    <submittedName>
        <fullName evidence="9">Membrane associated rhomboid family serine protease</fullName>
    </submittedName>
</protein>
<gene>
    <name evidence="9" type="ORF">HDA36_003737</name>
</gene>
<name>A0A7W8QPS1_9ACTN</name>
<feature type="transmembrane region" description="Helical" evidence="7">
    <location>
        <begin position="279"/>
        <end position="299"/>
    </location>
</feature>
<keyword evidence="4" id="KW-0378">Hydrolase</keyword>
<feature type="transmembrane region" description="Helical" evidence="7">
    <location>
        <begin position="123"/>
        <end position="150"/>
    </location>
</feature>
<dbReference type="Proteomes" id="UP000572635">
    <property type="component" value="Unassembled WGS sequence"/>
</dbReference>
<feature type="domain" description="Peptidase S54 rhomboid" evidence="8">
    <location>
        <begin position="121"/>
        <end position="263"/>
    </location>
</feature>
<feature type="transmembrane region" description="Helical" evidence="7">
    <location>
        <begin position="162"/>
        <end position="188"/>
    </location>
</feature>
<comment type="subcellular location">
    <subcellularLocation>
        <location evidence="1">Membrane</location>
        <topology evidence="1">Multi-pass membrane protein</topology>
    </subcellularLocation>
</comment>